<sequence>MGQGELMVEGVVEAIRDLFPGAVVQHVAGDFYFMAREDQPMPFATLVTSDQHDAASDLGRAGIYRLNIGPRPETYRRSLGRCPRPARTGASSTPATITGSWTC</sequence>
<evidence type="ECO:0000256" key="1">
    <source>
        <dbReference type="SAM" id="MobiDB-lite"/>
    </source>
</evidence>
<feature type="domain" description="DUF6194" evidence="2">
    <location>
        <begin position="9"/>
        <end position="90"/>
    </location>
</feature>
<dbReference type="AlphaFoldDB" id="A0A7W8GGF0"/>
<evidence type="ECO:0000313" key="4">
    <source>
        <dbReference type="Proteomes" id="UP000525389"/>
    </source>
</evidence>
<name>A0A7W8GGF0_9DEIO</name>
<gene>
    <name evidence="3" type="ORF">HNQ09_002661</name>
</gene>
<protein>
    <recommendedName>
        <fullName evidence="2">DUF6194 domain-containing protein</fullName>
    </recommendedName>
</protein>
<evidence type="ECO:0000313" key="3">
    <source>
        <dbReference type="EMBL" id="MBB5235209.1"/>
    </source>
</evidence>
<organism evidence="3 4">
    <name type="scientific">Deinococcus budaensis</name>
    <dbReference type="NCBI Taxonomy" id="1665626"/>
    <lineage>
        <taxon>Bacteria</taxon>
        <taxon>Thermotogati</taxon>
        <taxon>Deinococcota</taxon>
        <taxon>Deinococci</taxon>
        <taxon>Deinococcales</taxon>
        <taxon>Deinococcaceae</taxon>
        <taxon>Deinococcus</taxon>
    </lineage>
</organism>
<feature type="region of interest" description="Disordered" evidence="1">
    <location>
        <begin position="75"/>
        <end position="103"/>
    </location>
</feature>
<keyword evidence="4" id="KW-1185">Reference proteome</keyword>
<dbReference type="Pfam" id="PF19694">
    <property type="entry name" value="DUF6194"/>
    <property type="match status" value="1"/>
</dbReference>
<feature type="compositionally biased region" description="Polar residues" evidence="1">
    <location>
        <begin position="89"/>
        <end position="103"/>
    </location>
</feature>
<reference evidence="3 4" key="1">
    <citation type="submission" date="2020-08" db="EMBL/GenBank/DDBJ databases">
        <title>Genomic Encyclopedia of Type Strains, Phase IV (KMG-IV): sequencing the most valuable type-strain genomes for metagenomic binning, comparative biology and taxonomic classification.</title>
        <authorList>
            <person name="Goeker M."/>
        </authorList>
    </citation>
    <scope>NUCLEOTIDE SEQUENCE [LARGE SCALE GENOMIC DNA]</scope>
    <source>
        <strain evidence="3 4">DSM 101791</strain>
    </source>
</reference>
<dbReference type="EMBL" id="JACHFN010000010">
    <property type="protein sequence ID" value="MBB5235209.1"/>
    <property type="molecule type" value="Genomic_DNA"/>
</dbReference>
<comment type="caution">
    <text evidence="3">The sequence shown here is derived from an EMBL/GenBank/DDBJ whole genome shotgun (WGS) entry which is preliminary data.</text>
</comment>
<dbReference type="InterPro" id="IPR045676">
    <property type="entry name" value="DUF6194"/>
</dbReference>
<dbReference type="Proteomes" id="UP000525389">
    <property type="component" value="Unassembled WGS sequence"/>
</dbReference>
<evidence type="ECO:0000259" key="2">
    <source>
        <dbReference type="Pfam" id="PF19694"/>
    </source>
</evidence>
<accession>A0A7W8GGF0</accession>
<proteinExistence type="predicted"/>